<name>A0ABQ5A6R5_9ASTR</name>
<evidence type="ECO:0000313" key="2">
    <source>
        <dbReference type="EMBL" id="GJS97723.1"/>
    </source>
</evidence>
<comment type="caution">
    <text evidence="2">The sequence shown here is derived from an EMBL/GenBank/DDBJ whole genome shotgun (WGS) entry which is preliminary data.</text>
</comment>
<evidence type="ECO:0000256" key="1">
    <source>
        <dbReference type="SAM" id="MobiDB-lite"/>
    </source>
</evidence>
<feature type="region of interest" description="Disordered" evidence="1">
    <location>
        <begin position="86"/>
        <end position="109"/>
    </location>
</feature>
<dbReference type="EMBL" id="BQNB010011986">
    <property type="protein sequence ID" value="GJS97723.1"/>
    <property type="molecule type" value="Genomic_DNA"/>
</dbReference>
<keyword evidence="3" id="KW-1185">Reference proteome</keyword>
<reference evidence="2" key="1">
    <citation type="journal article" date="2022" name="Int. J. Mol. Sci.">
        <title>Draft Genome of Tanacetum Coccineum: Genomic Comparison of Closely Related Tanacetum-Family Plants.</title>
        <authorList>
            <person name="Yamashiro T."/>
            <person name="Shiraishi A."/>
            <person name="Nakayama K."/>
            <person name="Satake H."/>
        </authorList>
    </citation>
    <scope>NUCLEOTIDE SEQUENCE</scope>
</reference>
<accession>A0ABQ5A6R5</accession>
<reference evidence="2" key="2">
    <citation type="submission" date="2022-01" db="EMBL/GenBank/DDBJ databases">
        <authorList>
            <person name="Yamashiro T."/>
            <person name="Shiraishi A."/>
            <person name="Satake H."/>
            <person name="Nakayama K."/>
        </authorList>
    </citation>
    <scope>NUCLEOTIDE SEQUENCE</scope>
</reference>
<dbReference type="Proteomes" id="UP001151760">
    <property type="component" value="Unassembled WGS sequence"/>
</dbReference>
<organism evidence="2 3">
    <name type="scientific">Tanacetum coccineum</name>
    <dbReference type="NCBI Taxonomy" id="301880"/>
    <lineage>
        <taxon>Eukaryota</taxon>
        <taxon>Viridiplantae</taxon>
        <taxon>Streptophyta</taxon>
        <taxon>Embryophyta</taxon>
        <taxon>Tracheophyta</taxon>
        <taxon>Spermatophyta</taxon>
        <taxon>Magnoliopsida</taxon>
        <taxon>eudicotyledons</taxon>
        <taxon>Gunneridae</taxon>
        <taxon>Pentapetalae</taxon>
        <taxon>asterids</taxon>
        <taxon>campanulids</taxon>
        <taxon>Asterales</taxon>
        <taxon>Asteraceae</taxon>
        <taxon>Asteroideae</taxon>
        <taxon>Anthemideae</taxon>
        <taxon>Anthemidinae</taxon>
        <taxon>Tanacetum</taxon>
    </lineage>
</organism>
<sequence>MERKRPSSRAAWAQSMDACDQVRSEGISLSDLRVIAPQSDHELHGKADHRRQSVILDLLKADHQRQRQLVEALKIVKSLKAQMIELQRQQGPAKDPAEPELPEEASSSS</sequence>
<proteinExistence type="predicted"/>
<gene>
    <name evidence="2" type="ORF">Tco_0804691</name>
</gene>
<protein>
    <submittedName>
        <fullName evidence="2">Uncharacterized protein</fullName>
    </submittedName>
</protein>
<evidence type="ECO:0000313" key="3">
    <source>
        <dbReference type="Proteomes" id="UP001151760"/>
    </source>
</evidence>